<keyword evidence="5" id="KW-1185">Reference proteome</keyword>
<gene>
    <name evidence="4" type="ORF">ACFFI0_17925</name>
</gene>
<dbReference type="EMBL" id="JBHLWO010000002">
    <property type="protein sequence ID" value="MFC0320209.1"/>
    <property type="molecule type" value="Genomic_DNA"/>
</dbReference>
<keyword evidence="1" id="KW-0812">Transmembrane</keyword>
<evidence type="ECO:0000313" key="5">
    <source>
        <dbReference type="Proteomes" id="UP001589774"/>
    </source>
</evidence>
<dbReference type="Pfam" id="PF16344">
    <property type="entry name" value="FecR_C"/>
    <property type="match status" value="1"/>
</dbReference>
<dbReference type="InterPro" id="IPR012373">
    <property type="entry name" value="Ferrdict_sens_TM"/>
</dbReference>
<evidence type="ECO:0000313" key="4">
    <source>
        <dbReference type="EMBL" id="MFC0320209.1"/>
    </source>
</evidence>
<dbReference type="Pfam" id="PF04773">
    <property type="entry name" value="FecR"/>
    <property type="match status" value="1"/>
</dbReference>
<dbReference type="PANTHER" id="PTHR30273">
    <property type="entry name" value="PERIPLASMIC SIGNAL SENSOR AND SIGMA FACTOR ACTIVATOR FECR-RELATED"/>
    <property type="match status" value="1"/>
</dbReference>
<feature type="domain" description="FecR protein" evidence="2">
    <location>
        <begin position="190"/>
        <end position="283"/>
    </location>
</feature>
<dbReference type="PANTHER" id="PTHR30273:SF2">
    <property type="entry name" value="PROTEIN FECR"/>
    <property type="match status" value="1"/>
</dbReference>
<dbReference type="InterPro" id="IPR006860">
    <property type="entry name" value="FecR"/>
</dbReference>
<evidence type="ECO:0000259" key="2">
    <source>
        <dbReference type="Pfam" id="PF04773"/>
    </source>
</evidence>
<reference evidence="4 5" key="1">
    <citation type="submission" date="2024-09" db="EMBL/GenBank/DDBJ databases">
        <authorList>
            <person name="Sun Q."/>
            <person name="Mori K."/>
        </authorList>
    </citation>
    <scope>NUCLEOTIDE SEQUENCE [LARGE SCALE GENOMIC DNA]</scope>
    <source>
        <strain evidence="4 5">CCM 7765</strain>
    </source>
</reference>
<dbReference type="Gene3D" id="2.60.120.1440">
    <property type="match status" value="1"/>
</dbReference>
<evidence type="ECO:0000259" key="3">
    <source>
        <dbReference type="Pfam" id="PF16344"/>
    </source>
</evidence>
<comment type="caution">
    <text evidence="4">The sequence shown here is derived from an EMBL/GenBank/DDBJ whole genome shotgun (WGS) entry which is preliminary data.</text>
</comment>
<name>A0ABV6HMS8_9SPHI</name>
<dbReference type="Gene3D" id="3.55.50.30">
    <property type="match status" value="1"/>
</dbReference>
<feature type="domain" description="Protein FecR C-terminal" evidence="3">
    <location>
        <begin position="323"/>
        <end position="391"/>
    </location>
</feature>
<dbReference type="Proteomes" id="UP001589774">
    <property type="component" value="Unassembled WGS sequence"/>
</dbReference>
<keyword evidence="1" id="KW-1133">Transmembrane helix</keyword>
<keyword evidence="1" id="KW-0472">Membrane</keyword>
<evidence type="ECO:0000256" key="1">
    <source>
        <dbReference type="SAM" id="Phobius"/>
    </source>
</evidence>
<feature type="transmembrane region" description="Helical" evidence="1">
    <location>
        <begin position="89"/>
        <end position="107"/>
    </location>
</feature>
<dbReference type="InterPro" id="IPR032508">
    <property type="entry name" value="FecR_C"/>
</dbReference>
<organism evidence="4 5">
    <name type="scientific">Olivibacter oleidegradans</name>
    <dbReference type="NCBI Taxonomy" id="760123"/>
    <lineage>
        <taxon>Bacteria</taxon>
        <taxon>Pseudomonadati</taxon>
        <taxon>Bacteroidota</taxon>
        <taxon>Sphingobacteriia</taxon>
        <taxon>Sphingobacteriales</taxon>
        <taxon>Sphingobacteriaceae</taxon>
        <taxon>Olivibacter</taxon>
    </lineage>
</organism>
<proteinExistence type="predicted"/>
<accession>A0ABV6HMS8</accession>
<sequence length="393" mass="44362">MRFKEERFITLLKAYMNEQISESEFEELVNYIQQADTAQLNEQLLDLFDKAWQQANQQLPIKLDAERVLHGIMTSPQLNTQARRKKPKVWLIAASIAALVCLATLLVRQYTPLPLQAAKEKLLTQEEDTLTSDRREVMLTLSDGHQIPVNALSEGVQTFQSGTHVKRDQNQLIYTEDQDTKAHPSPALHTITTPIGMDYKLTLPDGTRVQLNAGSSLTFPVAFGRQERKVELQGEAYFDVAKHPNQAFLVQAKGTDIHVLGTAFNVSAYQEDPYVVTTLLTGSLKVQSKILRPGQQALSNETGHPIVIREVDPDEIMAWARGYFVFDQDDIKQVMNTLARWYDIEVVYEGNLKGKTFGGTLSRYTDFRQLLHAIEQTGSVKFTITGRRVTVSP</sequence>
<dbReference type="RefSeq" id="WP_130855220.1">
    <property type="nucleotide sequence ID" value="NZ_JBHLWO010000002.1"/>
</dbReference>
<protein>
    <submittedName>
        <fullName evidence="4">FecR family protein</fullName>
    </submittedName>
</protein>